<dbReference type="AlphaFoldDB" id="A0A7Z1AXL8"/>
<dbReference type="Gene3D" id="3.40.50.450">
    <property type="match status" value="1"/>
</dbReference>
<accession>A0A7Z1AXL8</accession>
<evidence type="ECO:0000259" key="2">
    <source>
        <dbReference type="Pfam" id="PF02481"/>
    </source>
</evidence>
<comment type="caution">
    <text evidence="3">The sequence shown here is derived from an EMBL/GenBank/DDBJ whole genome shotgun (WGS) entry which is preliminary data.</text>
</comment>
<evidence type="ECO:0000313" key="4">
    <source>
        <dbReference type="Proteomes" id="UP000185696"/>
    </source>
</evidence>
<dbReference type="RefSeq" id="WP_075135193.1">
    <property type="nucleotide sequence ID" value="NZ_MSIF01000012.1"/>
</dbReference>
<keyword evidence="4" id="KW-1185">Reference proteome</keyword>
<dbReference type="OrthoDB" id="9785707at2"/>
<dbReference type="Proteomes" id="UP000185696">
    <property type="component" value="Unassembled WGS sequence"/>
</dbReference>
<comment type="similarity">
    <text evidence="1">Belongs to the DprA/Smf family.</text>
</comment>
<name>A0A7Z1AXL8_9PSEU</name>
<feature type="domain" description="Smf/DprA SLOG" evidence="2">
    <location>
        <begin position="64"/>
        <end position="285"/>
    </location>
</feature>
<dbReference type="EMBL" id="MSIF01000012">
    <property type="protein sequence ID" value="OLF08452.1"/>
    <property type="molecule type" value="Genomic_DNA"/>
</dbReference>
<dbReference type="InterPro" id="IPR003488">
    <property type="entry name" value="DprA"/>
</dbReference>
<dbReference type="SUPFAM" id="SSF102405">
    <property type="entry name" value="MCP/YpsA-like"/>
    <property type="match status" value="1"/>
</dbReference>
<gene>
    <name evidence="3" type="ORF">BLA60_23880</name>
</gene>
<dbReference type="PANTHER" id="PTHR43022">
    <property type="entry name" value="PROTEIN SMF"/>
    <property type="match status" value="1"/>
</dbReference>
<dbReference type="InterPro" id="IPR057666">
    <property type="entry name" value="DrpA_SLOG"/>
</dbReference>
<dbReference type="Pfam" id="PF02481">
    <property type="entry name" value="DNA_processg_A"/>
    <property type="match status" value="1"/>
</dbReference>
<evidence type="ECO:0000256" key="1">
    <source>
        <dbReference type="ARBA" id="ARBA00006525"/>
    </source>
</evidence>
<dbReference type="GO" id="GO:0009294">
    <property type="term" value="P:DNA-mediated transformation"/>
    <property type="evidence" value="ECO:0007669"/>
    <property type="project" value="InterPro"/>
</dbReference>
<organism evidence="3 4">
    <name type="scientific">Actinophytocola xinjiangensis</name>
    <dbReference type="NCBI Taxonomy" id="485602"/>
    <lineage>
        <taxon>Bacteria</taxon>
        <taxon>Bacillati</taxon>
        <taxon>Actinomycetota</taxon>
        <taxon>Actinomycetes</taxon>
        <taxon>Pseudonocardiales</taxon>
        <taxon>Pseudonocardiaceae</taxon>
    </lineage>
</organism>
<evidence type="ECO:0000313" key="3">
    <source>
        <dbReference type="EMBL" id="OLF08452.1"/>
    </source>
</evidence>
<proteinExistence type="inferred from homology"/>
<sequence>MRVAEPPATALLAFVDSVGPVEAAAAVRAAAVPERVLAEISARRHLELAESDLADARRIGARLVVPEDEEWPAWPLLSLAAASDRGQRWSGSPLGLWAKGPVRLADTVERAVAVVGARSASGYGEYVAAEIGHDLANAGMTVVSGAAFGIDGQAHRGALAAKGTTVAVLACGVDLRYPVGHSDLIDEIAATGLILSEYPPGTPPARHRFLVRNRLIAALSSGTVVVEAGVRSGARNTATTAAALGKVVLAVPGPITSATSAGCHDLLRAGTAMLAGSVPEILEAVGPVGEHLVEPPSGPVRRTDGLGGQALRVYEALSRRTARTPARVAVESGVPIDRVRALLPELELTDLARRCDEGWRRAPDT</sequence>
<reference evidence="3 4" key="1">
    <citation type="submission" date="2016-12" db="EMBL/GenBank/DDBJ databases">
        <title>The draft genome sequence of Actinophytocola xinjiangensis.</title>
        <authorList>
            <person name="Wang W."/>
            <person name="Yuan L."/>
        </authorList>
    </citation>
    <scope>NUCLEOTIDE SEQUENCE [LARGE SCALE GENOMIC DNA]</scope>
    <source>
        <strain evidence="3 4">CGMCC 4.4663</strain>
    </source>
</reference>
<protein>
    <submittedName>
        <fullName evidence="3">DNA protecting protein DprA</fullName>
    </submittedName>
</protein>
<dbReference type="PANTHER" id="PTHR43022:SF1">
    <property type="entry name" value="PROTEIN SMF"/>
    <property type="match status" value="1"/>
</dbReference>
<dbReference type="NCBIfam" id="TIGR00732">
    <property type="entry name" value="dprA"/>
    <property type="match status" value="1"/>
</dbReference>